<dbReference type="GO" id="GO:0003676">
    <property type="term" value="F:nucleic acid binding"/>
    <property type="evidence" value="ECO:0007669"/>
    <property type="project" value="InterPro"/>
</dbReference>
<comment type="similarity">
    <text evidence="1 2">Belongs to the UPF0102 family.</text>
</comment>
<dbReference type="Pfam" id="PF02021">
    <property type="entry name" value="UPF0102"/>
    <property type="match status" value="1"/>
</dbReference>
<reference evidence="3 4" key="1">
    <citation type="journal article" date="2016" name="Nat. Commun.">
        <title>Thousands of microbial genomes shed light on interconnected biogeochemical processes in an aquifer system.</title>
        <authorList>
            <person name="Anantharaman K."/>
            <person name="Brown C.T."/>
            <person name="Hug L.A."/>
            <person name="Sharon I."/>
            <person name="Castelle C.J."/>
            <person name="Probst A.J."/>
            <person name="Thomas B.C."/>
            <person name="Singh A."/>
            <person name="Wilkins M.J."/>
            <person name="Karaoz U."/>
            <person name="Brodie E.L."/>
            <person name="Williams K.H."/>
            <person name="Hubbard S.S."/>
            <person name="Banfield J.F."/>
        </authorList>
    </citation>
    <scope>NUCLEOTIDE SEQUENCE [LARGE SCALE GENOMIC DNA]</scope>
</reference>
<evidence type="ECO:0000256" key="2">
    <source>
        <dbReference type="HAMAP-Rule" id="MF_00048"/>
    </source>
</evidence>
<comment type="caution">
    <text evidence="3">The sequence shown here is derived from an EMBL/GenBank/DDBJ whole genome shotgun (WGS) entry which is preliminary data.</text>
</comment>
<sequence>MLNESQQLGRYGELIASKYLEKKGYKILFLNYSKQRWGEIDIIAIDKEEIVFVEVKTRKTNRYGSALESINPYKLKSLRNSINYFLKAEGRHYRNFPMRIDAIGINTSQNSHKARLEHIKAIS</sequence>
<evidence type="ECO:0000256" key="1">
    <source>
        <dbReference type="ARBA" id="ARBA00006738"/>
    </source>
</evidence>
<dbReference type="InterPro" id="IPR011856">
    <property type="entry name" value="tRNA_endonuc-like_dom_sf"/>
</dbReference>
<dbReference type="InterPro" id="IPR011335">
    <property type="entry name" value="Restrct_endonuc-II-like"/>
</dbReference>
<dbReference type="Proteomes" id="UP000178771">
    <property type="component" value="Unassembled WGS sequence"/>
</dbReference>
<dbReference type="PANTHER" id="PTHR34039:SF1">
    <property type="entry name" value="UPF0102 PROTEIN YRAN"/>
    <property type="match status" value="1"/>
</dbReference>
<dbReference type="CDD" id="cd20736">
    <property type="entry name" value="PoNe_Nuclease"/>
    <property type="match status" value="1"/>
</dbReference>
<dbReference type="SUPFAM" id="SSF52980">
    <property type="entry name" value="Restriction endonuclease-like"/>
    <property type="match status" value="1"/>
</dbReference>
<protein>
    <recommendedName>
        <fullName evidence="2">UPF0102 protein A2982_04085</fullName>
    </recommendedName>
</protein>
<organism evidence="3 4">
    <name type="scientific">candidate division WWE3 bacterium RIFCSPLOWO2_01_FULL_39_13</name>
    <dbReference type="NCBI Taxonomy" id="1802624"/>
    <lineage>
        <taxon>Bacteria</taxon>
        <taxon>Katanobacteria</taxon>
    </lineage>
</organism>
<dbReference type="InterPro" id="IPR003509">
    <property type="entry name" value="UPF0102_YraN-like"/>
</dbReference>
<accession>A0A1F4V260</accession>
<dbReference type="AlphaFoldDB" id="A0A1F4V260"/>
<dbReference type="NCBIfam" id="NF009150">
    <property type="entry name" value="PRK12497.1-3"/>
    <property type="match status" value="1"/>
</dbReference>
<evidence type="ECO:0000313" key="3">
    <source>
        <dbReference type="EMBL" id="OGC51249.1"/>
    </source>
</evidence>
<dbReference type="PANTHER" id="PTHR34039">
    <property type="entry name" value="UPF0102 PROTEIN YRAN"/>
    <property type="match status" value="1"/>
</dbReference>
<gene>
    <name evidence="3" type="ORF">A2982_04085</name>
</gene>
<dbReference type="NCBIfam" id="TIGR00252">
    <property type="entry name" value="YraN family protein"/>
    <property type="match status" value="1"/>
</dbReference>
<dbReference type="EMBL" id="MEVH01000027">
    <property type="protein sequence ID" value="OGC51249.1"/>
    <property type="molecule type" value="Genomic_DNA"/>
</dbReference>
<evidence type="ECO:0000313" key="4">
    <source>
        <dbReference type="Proteomes" id="UP000178771"/>
    </source>
</evidence>
<dbReference type="STRING" id="1802624.A2982_04085"/>
<name>A0A1F4V260_UNCKA</name>
<dbReference type="Gene3D" id="3.40.1350.10">
    <property type="match status" value="1"/>
</dbReference>
<dbReference type="HAMAP" id="MF_00048">
    <property type="entry name" value="UPF0102"/>
    <property type="match status" value="1"/>
</dbReference>
<proteinExistence type="inferred from homology"/>